<evidence type="ECO:0000256" key="5">
    <source>
        <dbReference type="ARBA" id="ARBA00007595"/>
    </source>
</evidence>
<evidence type="ECO:0000259" key="15">
    <source>
        <dbReference type="Pfam" id="PF01024"/>
    </source>
</evidence>
<keyword evidence="17" id="KW-1185">Reference proteome</keyword>
<evidence type="ECO:0000256" key="9">
    <source>
        <dbReference type="ARBA" id="ARBA00022837"/>
    </source>
</evidence>
<dbReference type="Proteomes" id="UP000005519">
    <property type="component" value="Unassembled WGS sequence"/>
</dbReference>
<evidence type="ECO:0000256" key="1">
    <source>
        <dbReference type="ARBA" id="ARBA00002178"/>
    </source>
</evidence>
<comment type="subcellular location">
    <subcellularLocation>
        <location evidence="3">Membrane</location>
    </subcellularLocation>
    <subcellularLocation>
        <location evidence="4">Secreted</location>
    </subcellularLocation>
</comment>
<dbReference type="GO" id="GO:0031640">
    <property type="term" value="P:killing of cells of another organism"/>
    <property type="evidence" value="ECO:0007669"/>
    <property type="project" value="UniProtKB-KW"/>
</dbReference>
<keyword evidence="13" id="KW-0472">Membrane</keyword>
<dbReference type="Pfam" id="PF01024">
    <property type="entry name" value="Colicin"/>
    <property type="match status" value="1"/>
</dbReference>
<keyword evidence="10" id="KW-1133">Transmembrane helix</keyword>
<sequence length="377" mass="42792">MSHIELNEITCIAADTPSGCLDDFEDADHDDENAKNNSLTNSFSSHKETSQKIVPITDEEFLDVFEYSSLTYDIFSNFSHDSATHFDHAAKKIAEDIKKISSLTPEEARRILERNKKSIYHRLQKKYNNYLEKVVDKHNLYDLNMRRATILIEISKYFGLTEKIISGGQLLHYVDIAIEKDDWKPLEEFLEQLSAGFLAGWTANRLLTSFLTALSLTTSMPIISAGIIAITVGYTSYYFSERDNINSIKEKFNEFKNSLLRYFNGDDVFIYDSEQNIITNLSKTIQYNVSENTLLVNKDLALADELPNSVRLMDKAIKVIGNSQDNYLYGNAHNNILEGKNGNDHLFGDLGDDRLFGQEGNDYINGGIGNDFLYGEA</sequence>
<evidence type="ECO:0000256" key="12">
    <source>
        <dbReference type="ARBA" id="ARBA00023048"/>
    </source>
</evidence>
<evidence type="ECO:0000256" key="14">
    <source>
        <dbReference type="SAM" id="MobiDB-lite"/>
    </source>
</evidence>
<evidence type="ECO:0000256" key="10">
    <source>
        <dbReference type="ARBA" id="ARBA00022989"/>
    </source>
</evidence>
<dbReference type="HOGENOM" id="CLU_734724_0_0_6"/>
<evidence type="ECO:0000256" key="7">
    <source>
        <dbReference type="ARBA" id="ARBA00022529"/>
    </source>
</evidence>
<feature type="non-terminal residue" evidence="16">
    <location>
        <position position="377"/>
    </location>
</feature>
<dbReference type="Gene3D" id="2.150.10.10">
    <property type="entry name" value="Serralysin-like metalloprotease, C-terminal"/>
    <property type="match status" value="1"/>
</dbReference>
<evidence type="ECO:0000256" key="3">
    <source>
        <dbReference type="ARBA" id="ARBA00004370"/>
    </source>
</evidence>
<dbReference type="GO" id="GO:0050829">
    <property type="term" value="P:defense response to Gram-negative bacterium"/>
    <property type="evidence" value="ECO:0007669"/>
    <property type="project" value="InterPro"/>
</dbReference>
<dbReference type="STRING" id="667128.HMPREF0621_0886"/>
<comment type="function">
    <text evidence="2">Colicins are polypeptide toxins produced by and active against E.coli and closely related bacteria.</text>
</comment>
<dbReference type="InterPro" id="IPR018511">
    <property type="entry name" value="Hemolysin-typ_Ca-bd_CS"/>
</dbReference>
<comment type="similarity">
    <text evidence="5">Belongs to the channel forming colicin family.</text>
</comment>
<dbReference type="PRINTS" id="PR00313">
    <property type="entry name" value="CABNDNGRPT"/>
</dbReference>
<dbReference type="EMBL" id="ACZR01000009">
    <property type="protein sequence ID" value="EEX50660.1"/>
    <property type="molecule type" value="Genomic_DNA"/>
</dbReference>
<dbReference type="GO" id="GO:0005509">
    <property type="term" value="F:calcium ion binding"/>
    <property type="evidence" value="ECO:0007669"/>
    <property type="project" value="InterPro"/>
</dbReference>
<dbReference type="PANTHER" id="PTHR38340">
    <property type="entry name" value="S-LAYER PROTEIN"/>
    <property type="match status" value="1"/>
</dbReference>
<keyword evidence="8" id="KW-0812">Transmembrane</keyword>
<accession>C9PPG2</accession>
<dbReference type="InterPro" id="IPR001343">
    <property type="entry name" value="Hemolysn_Ca-bd"/>
</dbReference>
<organism evidence="16 17">
    <name type="scientific">Pasteurella dagmatis ATCC 43325</name>
    <dbReference type="NCBI Taxonomy" id="667128"/>
    <lineage>
        <taxon>Bacteria</taxon>
        <taxon>Pseudomonadati</taxon>
        <taxon>Pseudomonadota</taxon>
        <taxon>Gammaproteobacteria</taxon>
        <taxon>Pasteurellales</taxon>
        <taxon>Pasteurellaceae</taxon>
        <taxon>Pasteurella</taxon>
    </lineage>
</organism>
<evidence type="ECO:0000256" key="11">
    <source>
        <dbReference type="ARBA" id="ARBA00023022"/>
    </source>
</evidence>
<dbReference type="GO" id="GO:0005576">
    <property type="term" value="C:extracellular region"/>
    <property type="evidence" value="ECO:0007669"/>
    <property type="project" value="UniProtKB-SubCell"/>
</dbReference>
<keyword evidence="9" id="KW-0106">Calcium</keyword>
<dbReference type="RefSeq" id="WP_005763939.1">
    <property type="nucleotide sequence ID" value="NZ_GG704811.1"/>
</dbReference>
<comment type="caution">
    <text evidence="16">The sequence shown here is derived from an EMBL/GenBank/DDBJ whole genome shotgun (WGS) entry which is preliminary data.</text>
</comment>
<dbReference type="InterPro" id="IPR000293">
    <property type="entry name" value="Channel_colicin_C"/>
</dbReference>
<evidence type="ECO:0000256" key="8">
    <source>
        <dbReference type="ARBA" id="ARBA00022692"/>
    </source>
</evidence>
<dbReference type="SUPFAM" id="SSF51120">
    <property type="entry name" value="beta-Roll"/>
    <property type="match status" value="1"/>
</dbReference>
<dbReference type="AlphaFoldDB" id="C9PPG2"/>
<feature type="domain" description="Channel forming colicins" evidence="15">
    <location>
        <begin position="71"/>
        <end position="213"/>
    </location>
</feature>
<dbReference type="InterPro" id="IPR038283">
    <property type="entry name" value="Channel_colicin_C_sf"/>
</dbReference>
<evidence type="ECO:0000313" key="16">
    <source>
        <dbReference type="EMBL" id="EEX50660.1"/>
    </source>
</evidence>
<comment type="function">
    <text evidence="1">This colicin is a channel-forming colicin. This class of transmembrane toxins depolarize the cytoplasmic membrane, leading to dissipation of cellular energy.</text>
</comment>
<dbReference type="InterPro" id="IPR050557">
    <property type="entry name" value="RTX_toxin/Mannuronan_C5-epim"/>
</dbReference>
<name>C9PPG2_9PAST</name>
<reference evidence="16 17" key="1">
    <citation type="submission" date="2009-10" db="EMBL/GenBank/DDBJ databases">
        <authorList>
            <person name="Muzny D."/>
            <person name="Qin X."/>
            <person name="Deng J."/>
            <person name="Jiang H."/>
            <person name="Liu Y."/>
            <person name="Qu J."/>
            <person name="Song X.-Z."/>
            <person name="Zhang L."/>
            <person name="Thornton R."/>
            <person name="Coyle M."/>
            <person name="Francisco L."/>
            <person name="Jackson L."/>
            <person name="Javaid M."/>
            <person name="Korchina V."/>
            <person name="Kovar C."/>
            <person name="Mata R."/>
            <person name="Mathew T."/>
            <person name="Ngo R."/>
            <person name="Nguyen L."/>
            <person name="Nguyen N."/>
            <person name="Okwuonu G."/>
            <person name="Ongeri F."/>
            <person name="Pham C."/>
            <person name="Simmons D."/>
            <person name="Wilczek-Boney K."/>
            <person name="Hale W."/>
            <person name="Jakkamsetti A."/>
            <person name="Pham P."/>
            <person name="Ruth R."/>
            <person name="San Lucas F."/>
            <person name="Warren J."/>
            <person name="Zhang J."/>
            <person name="Zhao Z."/>
            <person name="Zhou C."/>
            <person name="Zhu D."/>
            <person name="Lee S."/>
            <person name="Bess C."/>
            <person name="Blankenburg K."/>
            <person name="Forbes L."/>
            <person name="Fu Q."/>
            <person name="Gubbala S."/>
            <person name="Hirani K."/>
            <person name="Jayaseelan J.C."/>
            <person name="Lara F."/>
            <person name="Munidasa M."/>
            <person name="Palculict T."/>
            <person name="Patil S."/>
            <person name="Pu L.-L."/>
            <person name="Saada N."/>
            <person name="Tang L."/>
            <person name="Weissenberger G."/>
            <person name="Zhu Y."/>
            <person name="Hemphill L."/>
            <person name="Shang Y."/>
            <person name="Youmans B."/>
            <person name="Ayvaz T."/>
            <person name="Ross M."/>
            <person name="Santibanez J."/>
            <person name="Aqrawi P."/>
            <person name="Gross S."/>
            <person name="Joshi V."/>
            <person name="Fowler G."/>
            <person name="Nazareth L."/>
            <person name="Reid J."/>
            <person name="Worley K."/>
            <person name="Petrosino J."/>
            <person name="Highlander S."/>
            <person name="Gibbs R."/>
        </authorList>
    </citation>
    <scope>NUCLEOTIDE SEQUENCE [LARGE SCALE GENOMIC DNA]</scope>
    <source>
        <strain evidence="16 17">ATCC 43325</strain>
    </source>
</reference>
<evidence type="ECO:0000313" key="17">
    <source>
        <dbReference type="Proteomes" id="UP000005519"/>
    </source>
</evidence>
<dbReference type="Gene3D" id="1.10.490.30">
    <property type="entry name" value="Colicin"/>
    <property type="match status" value="1"/>
</dbReference>
<keyword evidence="11" id="KW-0044">Antibiotic</keyword>
<dbReference type="GO" id="GO:0016020">
    <property type="term" value="C:membrane"/>
    <property type="evidence" value="ECO:0007669"/>
    <property type="project" value="UniProtKB-SubCell"/>
</dbReference>
<evidence type="ECO:0000256" key="6">
    <source>
        <dbReference type="ARBA" id="ARBA00022525"/>
    </source>
</evidence>
<gene>
    <name evidence="16" type="ORF">HMPREF0621_0886</name>
</gene>
<protein>
    <submittedName>
        <fullName evidence="16">Type I secretion target GGXGXDXXX repeat (2 copies)</fullName>
    </submittedName>
</protein>
<evidence type="ECO:0000256" key="4">
    <source>
        <dbReference type="ARBA" id="ARBA00004613"/>
    </source>
</evidence>
<feature type="region of interest" description="Disordered" evidence="14">
    <location>
        <begin position="23"/>
        <end position="43"/>
    </location>
</feature>
<keyword evidence="7" id="KW-0929">Antimicrobial</keyword>
<keyword evidence="6" id="KW-0964">Secreted</keyword>
<dbReference type="PANTHER" id="PTHR38340:SF1">
    <property type="entry name" value="S-LAYER PROTEIN"/>
    <property type="match status" value="1"/>
</dbReference>
<evidence type="ECO:0000256" key="13">
    <source>
        <dbReference type="ARBA" id="ARBA00023136"/>
    </source>
</evidence>
<dbReference type="GO" id="GO:0140911">
    <property type="term" value="F:pore-forming activity"/>
    <property type="evidence" value="ECO:0007669"/>
    <property type="project" value="InterPro"/>
</dbReference>
<dbReference type="PROSITE" id="PS00330">
    <property type="entry name" value="HEMOLYSIN_CALCIUM"/>
    <property type="match status" value="1"/>
</dbReference>
<proteinExistence type="inferred from homology"/>
<dbReference type="Pfam" id="PF00353">
    <property type="entry name" value="HemolysinCabind"/>
    <property type="match status" value="2"/>
</dbReference>
<keyword evidence="12" id="KW-0078">Bacteriocin</keyword>
<evidence type="ECO:0000256" key="2">
    <source>
        <dbReference type="ARBA" id="ARBA00003197"/>
    </source>
</evidence>
<dbReference type="InterPro" id="IPR011049">
    <property type="entry name" value="Serralysin-like_metalloprot_C"/>
</dbReference>
<dbReference type="SUPFAM" id="SSF56837">
    <property type="entry name" value="Colicin"/>
    <property type="match status" value="1"/>
</dbReference>